<dbReference type="EMBL" id="FUYP01000001">
    <property type="protein sequence ID" value="SKB26204.1"/>
    <property type="molecule type" value="Genomic_DNA"/>
</dbReference>
<evidence type="ECO:0000259" key="6">
    <source>
        <dbReference type="Pfam" id="PF13508"/>
    </source>
</evidence>
<dbReference type="Proteomes" id="UP000190044">
    <property type="component" value="Unassembled WGS sequence"/>
</dbReference>
<evidence type="ECO:0000256" key="4">
    <source>
        <dbReference type="ARBA" id="ARBA00023315"/>
    </source>
</evidence>
<keyword evidence="3 7" id="KW-0808">Transferase</keyword>
<dbReference type="SUPFAM" id="SSF55729">
    <property type="entry name" value="Acyl-CoA N-acyltransferases (Nat)"/>
    <property type="match status" value="1"/>
</dbReference>
<keyword evidence="1" id="KW-0678">Repressor</keyword>
<name>A0A1T4ZTU5_9SPHN</name>
<evidence type="ECO:0000313" key="7">
    <source>
        <dbReference type="EMBL" id="SKB26204.1"/>
    </source>
</evidence>
<protein>
    <submittedName>
        <fullName evidence="7">Acetyltransferase (GNAT) domain-containing protein</fullName>
    </submittedName>
</protein>
<dbReference type="InterPro" id="IPR016181">
    <property type="entry name" value="Acyl_CoA_acyltransferase"/>
</dbReference>
<dbReference type="PANTHER" id="PTHR36449">
    <property type="entry name" value="ACETYLTRANSFERASE-RELATED"/>
    <property type="match status" value="1"/>
</dbReference>
<proteinExistence type="predicted"/>
<gene>
    <name evidence="7" type="ORF">SAMN06295937_1001167</name>
</gene>
<dbReference type="GO" id="GO:0016747">
    <property type="term" value="F:acyltransferase activity, transferring groups other than amino-acyl groups"/>
    <property type="evidence" value="ECO:0007669"/>
    <property type="project" value="InterPro"/>
</dbReference>
<dbReference type="PANTHER" id="PTHR36449:SF1">
    <property type="entry name" value="ACETYLTRANSFERASE"/>
    <property type="match status" value="1"/>
</dbReference>
<evidence type="ECO:0000256" key="2">
    <source>
        <dbReference type="ARBA" id="ARBA00022649"/>
    </source>
</evidence>
<dbReference type="CDD" id="cd04301">
    <property type="entry name" value="NAT_SF"/>
    <property type="match status" value="1"/>
</dbReference>
<evidence type="ECO:0000256" key="1">
    <source>
        <dbReference type="ARBA" id="ARBA00022491"/>
    </source>
</evidence>
<evidence type="ECO:0000313" key="8">
    <source>
        <dbReference type="Proteomes" id="UP000190044"/>
    </source>
</evidence>
<evidence type="ECO:0000256" key="3">
    <source>
        <dbReference type="ARBA" id="ARBA00022679"/>
    </source>
</evidence>
<evidence type="ECO:0000256" key="5">
    <source>
        <dbReference type="ARBA" id="ARBA00049880"/>
    </source>
</evidence>
<dbReference type="OrthoDB" id="9799147at2"/>
<organism evidence="7 8">
    <name type="scientific">Sphingopyxis flava</name>
    <dbReference type="NCBI Taxonomy" id="1507287"/>
    <lineage>
        <taxon>Bacteria</taxon>
        <taxon>Pseudomonadati</taxon>
        <taxon>Pseudomonadota</taxon>
        <taxon>Alphaproteobacteria</taxon>
        <taxon>Sphingomonadales</taxon>
        <taxon>Sphingomonadaceae</taxon>
        <taxon>Sphingopyxis</taxon>
    </lineage>
</organism>
<reference evidence="8" key="1">
    <citation type="submission" date="2017-02" db="EMBL/GenBank/DDBJ databases">
        <authorList>
            <person name="Varghese N."/>
            <person name="Submissions S."/>
        </authorList>
    </citation>
    <scope>NUCLEOTIDE SEQUENCE [LARGE SCALE GENOMIC DNA]</scope>
    <source>
        <strain evidence="8">R11H</strain>
    </source>
</reference>
<feature type="domain" description="N-acetyltransferase" evidence="6">
    <location>
        <begin position="44"/>
        <end position="143"/>
    </location>
</feature>
<sequence length="173" mass="18307">MPISAPEPLSEAHDLSQFACGKPSLDNWLRTRALSNQKKGFTAVMVVHDAGRVAGYYGLAPTAVVPASLPRSIRTGQSPDPLPCLLLGQLATDQEWHGQGIGTGLLKHALLRCVQGATLIGGRALIVNAVDEDAAAFWQRRGFLPSKDDPMVLARSILDIAASRRSASSSLAA</sequence>
<comment type="catalytic activity">
    <reaction evidence="5">
        <text>glycyl-tRNA(Gly) + acetyl-CoA = N-acetylglycyl-tRNA(Gly) + CoA + H(+)</text>
        <dbReference type="Rhea" id="RHEA:81867"/>
        <dbReference type="Rhea" id="RHEA-COMP:9683"/>
        <dbReference type="Rhea" id="RHEA-COMP:19766"/>
        <dbReference type="ChEBI" id="CHEBI:15378"/>
        <dbReference type="ChEBI" id="CHEBI:57287"/>
        <dbReference type="ChEBI" id="CHEBI:57288"/>
        <dbReference type="ChEBI" id="CHEBI:78522"/>
        <dbReference type="ChEBI" id="CHEBI:232036"/>
    </reaction>
</comment>
<dbReference type="Gene3D" id="3.40.630.30">
    <property type="match status" value="1"/>
</dbReference>
<dbReference type="InterPro" id="IPR000182">
    <property type="entry name" value="GNAT_dom"/>
</dbReference>
<keyword evidence="8" id="KW-1185">Reference proteome</keyword>
<keyword evidence="4" id="KW-0012">Acyltransferase</keyword>
<dbReference type="AlphaFoldDB" id="A0A1T4ZTU5"/>
<dbReference type="Pfam" id="PF13508">
    <property type="entry name" value="Acetyltransf_7"/>
    <property type="match status" value="1"/>
</dbReference>
<dbReference type="RefSeq" id="WP_079636768.1">
    <property type="nucleotide sequence ID" value="NZ_FUYP01000001.1"/>
</dbReference>
<keyword evidence="2" id="KW-1277">Toxin-antitoxin system</keyword>
<accession>A0A1T4ZTU5</accession>